<reference evidence="5" key="1">
    <citation type="journal article" date="2020" name="Stud. Mycol.">
        <title>101 Dothideomycetes genomes: A test case for predicting lifestyles and emergence of pathogens.</title>
        <authorList>
            <person name="Haridas S."/>
            <person name="Albert R."/>
            <person name="Binder M."/>
            <person name="Bloem J."/>
            <person name="LaButti K."/>
            <person name="Salamov A."/>
            <person name="Andreopoulos B."/>
            <person name="Baker S."/>
            <person name="Barry K."/>
            <person name="Bills G."/>
            <person name="Bluhm B."/>
            <person name="Cannon C."/>
            <person name="Castanera R."/>
            <person name="Culley D."/>
            <person name="Daum C."/>
            <person name="Ezra D."/>
            <person name="Gonzalez J."/>
            <person name="Henrissat B."/>
            <person name="Kuo A."/>
            <person name="Liang C."/>
            <person name="Lipzen A."/>
            <person name="Lutzoni F."/>
            <person name="Magnuson J."/>
            <person name="Mondo S."/>
            <person name="Nolan M."/>
            <person name="Ohm R."/>
            <person name="Pangilinan J."/>
            <person name="Park H.-J."/>
            <person name="Ramirez L."/>
            <person name="Alfaro M."/>
            <person name="Sun H."/>
            <person name="Tritt A."/>
            <person name="Yoshinaga Y."/>
            <person name="Zwiers L.-H."/>
            <person name="Turgeon B."/>
            <person name="Goodwin S."/>
            <person name="Spatafora J."/>
            <person name="Crous P."/>
            <person name="Grigoriev I."/>
        </authorList>
    </citation>
    <scope>NUCLEOTIDE SEQUENCE [LARGE SCALE GENOMIC DNA]</scope>
    <source>
        <strain evidence="5">CECT 20119</strain>
    </source>
</reference>
<keyword evidence="5" id="KW-1185">Reference proteome</keyword>
<evidence type="ECO:0000313" key="4">
    <source>
        <dbReference type="EMBL" id="KAF2219322.1"/>
    </source>
</evidence>
<dbReference type="OrthoDB" id="2133190at2759"/>
<feature type="compositionally biased region" description="Pro residues" evidence="2">
    <location>
        <begin position="74"/>
        <end position="85"/>
    </location>
</feature>
<sequence length="244" mass="26124">MMQLQGYPLTPATTFAPASAPAPACSCSFNPSIKCVNLSNMNLPMGLEGPMPDTWSPSVPVPHAPVQLSTPSPSVTPPSVMPPLTTPPFIISPPVSSPLPDPGQAAKQEHTTAKAVAGKTVTGKVLTPSTARARLSHSIVERRYRVSINRQTEILRQKLDGSNLAECTTDMEELGSSCSRLPSKPQILASTVLYIESLETNLREAEETTQQLKQQIDNLQALVKCQNCPVIDSWASMVASRADP</sequence>
<dbReference type="Pfam" id="PF00010">
    <property type="entry name" value="HLH"/>
    <property type="match status" value="1"/>
</dbReference>
<feature type="domain" description="BHLH" evidence="3">
    <location>
        <begin position="132"/>
        <end position="198"/>
    </location>
</feature>
<accession>A0A6A6G0S6</accession>
<gene>
    <name evidence="4" type="ORF">BDZ85DRAFT_268810</name>
</gene>
<protein>
    <recommendedName>
        <fullName evidence="3">BHLH domain-containing protein</fullName>
    </recommendedName>
</protein>
<dbReference type="Proteomes" id="UP000799538">
    <property type="component" value="Unassembled WGS sequence"/>
</dbReference>
<evidence type="ECO:0000256" key="1">
    <source>
        <dbReference type="SAM" id="Coils"/>
    </source>
</evidence>
<evidence type="ECO:0000256" key="2">
    <source>
        <dbReference type="SAM" id="MobiDB-lite"/>
    </source>
</evidence>
<dbReference type="EMBL" id="ML992517">
    <property type="protein sequence ID" value="KAF2219322.1"/>
    <property type="molecule type" value="Genomic_DNA"/>
</dbReference>
<proteinExistence type="predicted"/>
<dbReference type="AlphaFoldDB" id="A0A6A6G0S6"/>
<evidence type="ECO:0000259" key="3">
    <source>
        <dbReference type="PROSITE" id="PS50888"/>
    </source>
</evidence>
<dbReference type="GO" id="GO:0046983">
    <property type="term" value="F:protein dimerization activity"/>
    <property type="evidence" value="ECO:0007669"/>
    <property type="project" value="InterPro"/>
</dbReference>
<feature type="region of interest" description="Disordered" evidence="2">
    <location>
        <begin position="64"/>
        <end position="85"/>
    </location>
</feature>
<dbReference type="InterPro" id="IPR036638">
    <property type="entry name" value="HLH_DNA-bd_sf"/>
</dbReference>
<dbReference type="PROSITE" id="PS50888">
    <property type="entry name" value="BHLH"/>
    <property type="match status" value="1"/>
</dbReference>
<keyword evidence="1" id="KW-0175">Coiled coil</keyword>
<dbReference type="SUPFAM" id="SSF47459">
    <property type="entry name" value="HLH, helix-loop-helix DNA-binding domain"/>
    <property type="match status" value="1"/>
</dbReference>
<dbReference type="PANTHER" id="PTHR47336">
    <property type="entry name" value="TRANSCRIPTION FACTOR HMS1-RELATED"/>
    <property type="match status" value="1"/>
</dbReference>
<name>A0A6A6G0S6_9PEZI</name>
<dbReference type="PANTHER" id="PTHR47336:SF2">
    <property type="entry name" value="TRANSCRIPTION FACTOR HMS1-RELATED"/>
    <property type="match status" value="1"/>
</dbReference>
<organism evidence="4 5">
    <name type="scientific">Elsinoe ampelina</name>
    <dbReference type="NCBI Taxonomy" id="302913"/>
    <lineage>
        <taxon>Eukaryota</taxon>
        <taxon>Fungi</taxon>
        <taxon>Dikarya</taxon>
        <taxon>Ascomycota</taxon>
        <taxon>Pezizomycotina</taxon>
        <taxon>Dothideomycetes</taxon>
        <taxon>Dothideomycetidae</taxon>
        <taxon>Myriangiales</taxon>
        <taxon>Elsinoaceae</taxon>
        <taxon>Elsinoe</taxon>
    </lineage>
</organism>
<evidence type="ECO:0000313" key="5">
    <source>
        <dbReference type="Proteomes" id="UP000799538"/>
    </source>
</evidence>
<dbReference type="Gene3D" id="4.10.280.10">
    <property type="entry name" value="Helix-loop-helix DNA-binding domain"/>
    <property type="match status" value="1"/>
</dbReference>
<feature type="coiled-coil region" evidence="1">
    <location>
        <begin position="195"/>
        <end position="222"/>
    </location>
</feature>
<dbReference type="InterPro" id="IPR011598">
    <property type="entry name" value="bHLH_dom"/>
</dbReference>
<dbReference type="InterPro" id="IPR052099">
    <property type="entry name" value="Regulatory_TF_Diverse"/>
</dbReference>